<evidence type="ECO:0000256" key="1">
    <source>
        <dbReference type="SAM" id="MobiDB-lite"/>
    </source>
</evidence>
<dbReference type="PANTHER" id="PTHR22716:SF1">
    <property type="entry name" value="ETS CLASS TRANSCRIPTION FACTOR-RELATED"/>
    <property type="match status" value="1"/>
</dbReference>
<feature type="compositionally biased region" description="Polar residues" evidence="1">
    <location>
        <begin position="1111"/>
        <end position="1121"/>
    </location>
</feature>
<feature type="region of interest" description="Disordered" evidence="1">
    <location>
        <begin position="690"/>
        <end position="712"/>
    </location>
</feature>
<reference evidence="2" key="1">
    <citation type="submission" date="2022-11" db="EMBL/GenBank/DDBJ databases">
        <authorList>
            <person name="Kikuchi T."/>
        </authorList>
    </citation>
    <scope>NUCLEOTIDE SEQUENCE</scope>
    <source>
        <strain evidence="2">PS1010</strain>
    </source>
</reference>
<name>A0A9P1ITJ5_9PELO</name>
<feature type="region of interest" description="Disordered" evidence="1">
    <location>
        <begin position="1111"/>
        <end position="1133"/>
    </location>
</feature>
<accession>A0A9P1ITJ5</accession>
<sequence>MSEKTRENDQEPVSSLISKHAPKGRHLALATKKIKASLKNDKAVEIDEMVCKFFAKAGLPSETVRDPAFIQLIYTLNKNYSPPTPSTVDYELDVIAHQIVADKRSGDLRKFVQPIAITVDTLKNEGGVFLAFSLHYYNNGTTRENIVKLVKMTSLELDPVSVLQKVQSAANQFCLSKIRFPSLITTNPEIAQYFHEVNIIDRSYECYFTYITNFADEILKIPEFNIALDVLTNFYIEVLNDVKFQERIEQYFTTNKMVFEIPKMNISKWTDVSEFLSGVLQYHRFIVHVSVNSNNHKMYIDEHSYQQLMGLQMILSFLMKSVNELSKSESYCSEVLPEIVKIRNLIMQDVYDDNLKTTFEEIFTRTLDPLTRNYKNGVYDLATFLDPRFAFLSDVFSDETWKTLSNFVRENIMNSNVGSNLSYSEKLGYVDVELHNFKSMVQKQRPTSHPFNWWKIYSTTFSFLYDAARNFITPPPCAINAEYYFGDCGKYRNIENKISFKQFNNNLAIASSLEPFRGRGLFEENELFGIKQGSIVQVQTLRKKQTTYEKVNLQNDEDSRIDLSKYLMLPPEKEKEGPLDLDEILEPEVKPETLELPENENEIETIKVKEELIDIKPEEIEIPDANTPSTSTPKQISVSARTENVDVANLTVNRRVYIRVPYQRTAMERALKKAPTGEQSTNLQIEYLLPSSSSSSSSNNNNAKNIQLKRPQESTSNGIVIESSKRYKRVCTNFETENGVICKERIHPFYTSTSFENVTIARPQKMCKTRRHLSGPVFCCHSNKAFHFPIDQAMFLIFLPLISLISTLAANDDLYILIDEISLYNCRGIKNEIKVSEDDVQIVNELGNRVYYIRAPGNYSLDFKKIKVAKNFGYLAGEIGVTLQVPIIEGPAGIRFDLPYTMIPETSLLSQKCDDNSGIVERNGRTYCRYCDLCQVSEAVEKELSNGQHQFLSRSAGDTPISKCHNIEANEYDFRRTIQLPSRSQLENLIKSKAQGIDDEIKKRLNKGRGRFQVFLNLIASEKPAISKARWFAGSKDCECCFNRNAENCDSLSYFYCNMEDCKTGWALQCLHNTARIAACYTVEFNYRMTTQYSDVQQFLKENNYPNQDAYSSNPTNYESQTLPPTPKTTTQSAEARQVDQIQMSRACVEAMSPRLTHLRRYCTIFWNEKLCCEHCPDIC</sequence>
<dbReference type="InterPro" id="IPR040129">
    <property type="entry name" value="Lin-15B-like"/>
</dbReference>
<dbReference type="SUPFAM" id="SSF53098">
    <property type="entry name" value="Ribonuclease H-like"/>
    <property type="match status" value="1"/>
</dbReference>
<dbReference type="PANTHER" id="PTHR22716">
    <property type="entry name" value="ETS CLASS TRANSCRIPTION FACTOR-RELATED-RELATED"/>
    <property type="match status" value="1"/>
</dbReference>
<proteinExistence type="predicted"/>
<organism evidence="2 3">
    <name type="scientific">Caenorhabditis angaria</name>
    <dbReference type="NCBI Taxonomy" id="860376"/>
    <lineage>
        <taxon>Eukaryota</taxon>
        <taxon>Metazoa</taxon>
        <taxon>Ecdysozoa</taxon>
        <taxon>Nematoda</taxon>
        <taxon>Chromadorea</taxon>
        <taxon>Rhabditida</taxon>
        <taxon>Rhabditina</taxon>
        <taxon>Rhabditomorpha</taxon>
        <taxon>Rhabditoidea</taxon>
        <taxon>Rhabditidae</taxon>
        <taxon>Peloderinae</taxon>
        <taxon>Caenorhabditis</taxon>
    </lineage>
</organism>
<evidence type="ECO:0000313" key="2">
    <source>
        <dbReference type="EMBL" id="CAI5451863.1"/>
    </source>
</evidence>
<evidence type="ECO:0000313" key="3">
    <source>
        <dbReference type="Proteomes" id="UP001152747"/>
    </source>
</evidence>
<comment type="caution">
    <text evidence="2">The sequence shown here is derived from an EMBL/GenBank/DDBJ whole genome shotgun (WGS) entry which is preliminary data.</text>
</comment>
<dbReference type="OrthoDB" id="5916685at2759"/>
<dbReference type="EMBL" id="CANHGI010000005">
    <property type="protein sequence ID" value="CAI5451863.1"/>
    <property type="molecule type" value="Genomic_DNA"/>
</dbReference>
<protein>
    <submittedName>
        <fullName evidence="2">Uncharacterized protein</fullName>
    </submittedName>
</protein>
<keyword evidence="3" id="KW-1185">Reference proteome</keyword>
<dbReference type="AlphaFoldDB" id="A0A9P1ITJ5"/>
<feature type="compositionally biased region" description="Low complexity" evidence="1">
    <location>
        <begin position="691"/>
        <end position="702"/>
    </location>
</feature>
<dbReference type="GO" id="GO:0040027">
    <property type="term" value="P:negative regulation of vulval development"/>
    <property type="evidence" value="ECO:0007669"/>
    <property type="project" value="InterPro"/>
</dbReference>
<dbReference type="InterPro" id="IPR012337">
    <property type="entry name" value="RNaseH-like_sf"/>
</dbReference>
<dbReference type="Proteomes" id="UP001152747">
    <property type="component" value="Unassembled WGS sequence"/>
</dbReference>
<gene>
    <name evidence="2" type="ORF">CAMP_LOCUS14500</name>
</gene>